<dbReference type="EMBL" id="JANAKD010002926">
    <property type="protein sequence ID" value="KAJ3472694.1"/>
    <property type="molecule type" value="Genomic_DNA"/>
</dbReference>
<evidence type="ECO:0000313" key="2">
    <source>
        <dbReference type="Proteomes" id="UP001148737"/>
    </source>
</evidence>
<evidence type="ECO:0000313" key="1">
    <source>
        <dbReference type="EMBL" id="KAJ3472694.1"/>
    </source>
</evidence>
<keyword evidence="2" id="KW-1185">Reference proteome</keyword>
<comment type="caution">
    <text evidence="1">The sequence shown here is derived from an EMBL/GenBank/DDBJ whole genome shotgun (WGS) entry which is preliminary data.</text>
</comment>
<reference evidence="1" key="1">
    <citation type="submission" date="2022-07" db="EMBL/GenBank/DDBJ databases">
        <title>Genome Sequence of Lecanicillium saksenae.</title>
        <authorList>
            <person name="Buettner E."/>
        </authorList>
    </citation>
    <scope>NUCLEOTIDE SEQUENCE</scope>
    <source>
        <strain evidence="1">VT-O1</strain>
    </source>
</reference>
<protein>
    <submittedName>
        <fullName evidence="1">Uncharacterized protein</fullName>
    </submittedName>
</protein>
<name>A0ACC1QCD4_9HYPO</name>
<gene>
    <name evidence="1" type="ORF">NLG97_g10784</name>
</gene>
<proteinExistence type="predicted"/>
<accession>A0ACC1QCD4</accession>
<organism evidence="1 2">
    <name type="scientific">Lecanicillium saksenae</name>
    <dbReference type="NCBI Taxonomy" id="468837"/>
    <lineage>
        <taxon>Eukaryota</taxon>
        <taxon>Fungi</taxon>
        <taxon>Dikarya</taxon>
        <taxon>Ascomycota</taxon>
        <taxon>Pezizomycotina</taxon>
        <taxon>Sordariomycetes</taxon>
        <taxon>Hypocreomycetidae</taxon>
        <taxon>Hypocreales</taxon>
        <taxon>Cordycipitaceae</taxon>
        <taxon>Lecanicillium</taxon>
    </lineage>
</organism>
<sequence>MQLPPQPAPLFAYSAERLLSRTEQLIAANKALVDRVVQNVSVEDANFANVLLPLQQGKDAMTLELYPIGFLRSVSTDEDIRNAAGKAEKLLSDYRIESSMREDVFKLVDAVHTKQKDDPALDAESRYLLGKEYNSAIRTGLALPSAPRDRLKEINKRLPELNGVPADKLEMLEKGQQGSEYEGKLRVSFKRPVMMPIREHCTVAETRRRV</sequence>
<dbReference type="Proteomes" id="UP001148737">
    <property type="component" value="Unassembled WGS sequence"/>
</dbReference>